<protein>
    <submittedName>
        <fullName evidence="1">Uncharacterized protein</fullName>
    </submittedName>
</protein>
<evidence type="ECO:0000313" key="1">
    <source>
        <dbReference type="EMBL" id="JAH07150.1"/>
    </source>
</evidence>
<proteinExistence type="predicted"/>
<dbReference type="AlphaFoldDB" id="A0A0E9PSS4"/>
<dbReference type="EMBL" id="GBXM01101427">
    <property type="protein sequence ID" value="JAH07150.1"/>
    <property type="molecule type" value="Transcribed_RNA"/>
</dbReference>
<accession>A0A0E9PSS4</accession>
<reference evidence="1" key="2">
    <citation type="journal article" date="2015" name="Fish Shellfish Immunol.">
        <title>Early steps in the European eel (Anguilla anguilla)-Vibrio vulnificus interaction in the gills: Role of the RtxA13 toxin.</title>
        <authorList>
            <person name="Callol A."/>
            <person name="Pajuelo D."/>
            <person name="Ebbesson L."/>
            <person name="Teles M."/>
            <person name="MacKenzie S."/>
            <person name="Amaro C."/>
        </authorList>
    </citation>
    <scope>NUCLEOTIDE SEQUENCE</scope>
</reference>
<sequence length="28" mass="3158">MYKSSACPVTVAPPSFDKFLRKTEMHDA</sequence>
<reference evidence="1" key="1">
    <citation type="submission" date="2014-11" db="EMBL/GenBank/DDBJ databases">
        <authorList>
            <person name="Amaro Gonzalez C."/>
        </authorList>
    </citation>
    <scope>NUCLEOTIDE SEQUENCE</scope>
</reference>
<organism evidence="1">
    <name type="scientific">Anguilla anguilla</name>
    <name type="common">European freshwater eel</name>
    <name type="synonym">Muraena anguilla</name>
    <dbReference type="NCBI Taxonomy" id="7936"/>
    <lineage>
        <taxon>Eukaryota</taxon>
        <taxon>Metazoa</taxon>
        <taxon>Chordata</taxon>
        <taxon>Craniata</taxon>
        <taxon>Vertebrata</taxon>
        <taxon>Euteleostomi</taxon>
        <taxon>Actinopterygii</taxon>
        <taxon>Neopterygii</taxon>
        <taxon>Teleostei</taxon>
        <taxon>Anguilliformes</taxon>
        <taxon>Anguillidae</taxon>
        <taxon>Anguilla</taxon>
    </lineage>
</organism>
<name>A0A0E9PSS4_ANGAN</name>